<dbReference type="Gene3D" id="3.30.43.10">
    <property type="entry name" value="Uridine Diphospho-n-acetylenolpyruvylglucosamine Reductase, domain 2"/>
    <property type="match status" value="1"/>
</dbReference>
<dbReference type="SUPFAM" id="SSF56176">
    <property type="entry name" value="FAD-binding/transporter-associated domain-like"/>
    <property type="match status" value="1"/>
</dbReference>
<reference evidence="7 8" key="1">
    <citation type="submission" date="2022-06" db="EMBL/GenBank/DDBJ databases">
        <title>Genomic Encyclopedia of Archaeal and Bacterial Type Strains, Phase II (KMG-II): from individual species to whole genera.</title>
        <authorList>
            <person name="Goeker M."/>
        </authorList>
    </citation>
    <scope>NUCLEOTIDE SEQUENCE [LARGE SCALE GENOMIC DNA]</scope>
    <source>
        <strain evidence="7 8">DSM 40477</strain>
    </source>
</reference>
<protein>
    <submittedName>
        <fullName evidence="7">Alkyldihydroxyacetonephosphate synthase</fullName>
    </submittedName>
</protein>
<dbReference type="SUPFAM" id="SSF55103">
    <property type="entry name" value="FAD-linked oxidases, C-terminal domain"/>
    <property type="match status" value="1"/>
</dbReference>
<dbReference type="Gene3D" id="3.30.465.10">
    <property type="match status" value="1"/>
</dbReference>
<sequence>MCHTVAVTEAIDHTVRGSWTPAGGARSPLPAHALRWLRARTGLEEGSTPAGPSSVLPVAESALPESARAALAGVVDDANVLLDRDSRLGRTGGLSYVDLIRRRSGAGLAAPDAVVLPETPAQVQRVLDVCVEHDIAVVPFGGGTSVVGGVTALRGDKRAVVALDLAQLDRLVSVDPVSRIAVLQAGVRAPDAERLLGAHGLTLGHFPQSFERATIGGFAATRSAGQASSGYGRFEDMVEGLRMATPVGEWRLGVAPASAAGPDLRQLVLGSEGTLGVITEVALRVRPAPTVRRYEGFVVDGWERGVAVVRALAQQRELADVTRLSDMDETEVSVALSGGLKTKALRAYLNLRGVDRPCLLVLGWEAEDGRELAWKRAAALRIVHTFSPVTLGSTAGESWRHNRFAGPRQRDALLDVGVCVETLETATHWSAIPALWSSVRGALTDALTAPGRRPVVMCHISHAYETGASLYFTAIVPRDPDDPVGQWQRAKAAACQAIAGAGGTPVGTITHHHAVGTDHRPWLSGEIGEVGASVLDAVKRRLDPTGILNPGKLIPTPGQADQDPQIG</sequence>
<dbReference type="InterPro" id="IPR016164">
    <property type="entry name" value="FAD-linked_Oxase-like_C"/>
</dbReference>
<dbReference type="InterPro" id="IPR016167">
    <property type="entry name" value="FAD-bd_PCMH_sub1"/>
</dbReference>
<evidence type="ECO:0000256" key="3">
    <source>
        <dbReference type="ARBA" id="ARBA00022827"/>
    </source>
</evidence>
<comment type="caution">
    <text evidence="7">The sequence shown here is derived from an EMBL/GenBank/DDBJ whole genome shotgun (WGS) entry which is preliminary data.</text>
</comment>
<proteinExistence type="inferred from homology"/>
<evidence type="ECO:0000313" key="8">
    <source>
        <dbReference type="Proteomes" id="UP001205311"/>
    </source>
</evidence>
<dbReference type="InterPro" id="IPR016169">
    <property type="entry name" value="FAD-bd_PCMH_sub2"/>
</dbReference>
<dbReference type="Gene3D" id="3.30.70.3450">
    <property type="match status" value="1"/>
</dbReference>
<dbReference type="PANTHER" id="PTHR46568">
    <property type="entry name" value="ALKYLDIHYDROXYACETONEPHOSPHATE SYNTHASE, PEROXISOMAL"/>
    <property type="match status" value="1"/>
</dbReference>
<dbReference type="InterPro" id="IPR006094">
    <property type="entry name" value="Oxid_FAD_bind_N"/>
</dbReference>
<keyword evidence="2" id="KW-0285">Flavoprotein</keyword>
<dbReference type="InterPro" id="IPR016166">
    <property type="entry name" value="FAD-bd_PCMH"/>
</dbReference>
<keyword evidence="8" id="KW-1185">Reference proteome</keyword>
<dbReference type="InterPro" id="IPR016171">
    <property type="entry name" value="Vanillyl_alc_oxidase_C-sub2"/>
</dbReference>
<organism evidence="7 8">
    <name type="scientific">Streptoalloteichus tenebrarius (strain ATCC 17920 / DSM 40477 / JCM 4838 / CBS 697.72 / NBRC 16177 / NCIMB 11028 / NRRL B-12390 / A12253. 1 / ISP 5477)</name>
    <name type="common">Streptomyces tenebrarius</name>
    <dbReference type="NCBI Taxonomy" id="1933"/>
    <lineage>
        <taxon>Bacteria</taxon>
        <taxon>Bacillati</taxon>
        <taxon>Actinomycetota</taxon>
        <taxon>Actinomycetes</taxon>
        <taxon>Pseudonocardiales</taxon>
        <taxon>Pseudonocardiaceae</taxon>
        <taxon>Streptoalloteichus</taxon>
    </lineage>
</organism>
<dbReference type="EMBL" id="JAMTCP010000055">
    <property type="protein sequence ID" value="MCP2262033.1"/>
    <property type="molecule type" value="Genomic_DNA"/>
</dbReference>
<evidence type="ECO:0000256" key="1">
    <source>
        <dbReference type="ARBA" id="ARBA00008000"/>
    </source>
</evidence>
<dbReference type="Proteomes" id="UP001205311">
    <property type="component" value="Unassembled WGS sequence"/>
</dbReference>
<gene>
    <name evidence="7" type="ORF">LX15_005765</name>
</gene>
<dbReference type="Pfam" id="PF02913">
    <property type="entry name" value="FAD-oxidase_C"/>
    <property type="match status" value="1"/>
</dbReference>
<dbReference type="Gene3D" id="3.30.300.330">
    <property type="match status" value="1"/>
</dbReference>
<evidence type="ECO:0000256" key="5">
    <source>
        <dbReference type="SAM" id="MobiDB-lite"/>
    </source>
</evidence>
<accession>A0ABT1I2L8</accession>
<evidence type="ECO:0000256" key="4">
    <source>
        <dbReference type="ARBA" id="ARBA00023002"/>
    </source>
</evidence>
<keyword evidence="3" id="KW-0274">FAD</keyword>
<evidence type="ECO:0000259" key="6">
    <source>
        <dbReference type="PROSITE" id="PS51387"/>
    </source>
</evidence>
<dbReference type="InterPro" id="IPR004113">
    <property type="entry name" value="FAD-bd_oxidored_4_C"/>
</dbReference>
<dbReference type="InterPro" id="IPR025650">
    <property type="entry name" value="Alkyl-DHAP_Synthase"/>
</dbReference>
<feature type="domain" description="FAD-binding PCMH-type" evidence="6">
    <location>
        <begin position="107"/>
        <end position="288"/>
    </location>
</feature>
<dbReference type="Pfam" id="PF01565">
    <property type="entry name" value="FAD_binding_4"/>
    <property type="match status" value="1"/>
</dbReference>
<name>A0ABT1I2L8_STRSD</name>
<dbReference type="Gene3D" id="1.10.45.10">
    <property type="entry name" value="Vanillyl-alcohol Oxidase, Chain A, domain 4"/>
    <property type="match status" value="1"/>
</dbReference>
<keyword evidence="4" id="KW-0560">Oxidoreductase</keyword>
<dbReference type="InterPro" id="IPR036318">
    <property type="entry name" value="FAD-bd_PCMH-like_sf"/>
</dbReference>
<evidence type="ECO:0000313" key="7">
    <source>
        <dbReference type="EMBL" id="MCP2262033.1"/>
    </source>
</evidence>
<dbReference type="PANTHER" id="PTHR46568:SF1">
    <property type="entry name" value="ALKYLDIHYDROXYACETONEPHOSPHATE SYNTHASE, PEROXISOMAL"/>
    <property type="match status" value="1"/>
</dbReference>
<evidence type="ECO:0000256" key="2">
    <source>
        <dbReference type="ARBA" id="ARBA00022630"/>
    </source>
</evidence>
<feature type="region of interest" description="Disordered" evidence="5">
    <location>
        <begin position="546"/>
        <end position="567"/>
    </location>
</feature>
<dbReference type="PROSITE" id="PS51387">
    <property type="entry name" value="FAD_PCMH"/>
    <property type="match status" value="1"/>
</dbReference>
<comment type="similarity">
    <text evidence="1">Belongs to the FAD-binding oxidoreductase/transferase type 4 family.</text>
</comment>